<keyword evidence="1" id="KW-0732">Signal</keyword>
<accession>A0A7S4ABQ8</accession>
<dbReference type="CDD" id="cd22997">
    <property type="entry name" value="GT_LH"/>
    <property type="match status" value="1"/>
</dbReference>
<gene>
    <name evidence="2" type="ORF">PAUS00366_LOCUS3087</name>
</gene>
<evidence type="ECO:0000313" key="2">
    <source>
        <dbReference type="EMBL" id="CAE0710360.1"/>
    </source>
</evidence>
<feature type="signal peptide" evidence="1">
    <location>
        <begin position="1"/>
        <end position="24"/>
    </location>
</feature>
<proteinExistence type="predicted"/>
<reference evidence="2" key="1">
    <citation type="submission" date="2021-01" db="EMBL/GenBank/DDBJ databases">
        <authorList>
            <person name="Corre E."/>
            <person name="Pelletier E."/>
            <person name="Niang G."/>
            <person name="Scheremetjew M."/>
            <person name="Finn R."/>
            <person name="Kale V."/>
            <person name="Holt S."/>
            <person name="Cochrane G."/>
            <person name="Meng A."/>
            <person name="Brown T."/>
            <person name="Cohen L."/>
        </authorList>
    </citation>
    <scope>NUCLEOTIDE SEQUENCE</scope>
    <source>
        <strain evidence="2">10249 10 AB</strain>
    </source>
</reference>
<dbReference type="AlphaFoldDB" id="A0A7S4ABQ8"/>
<dbReference type="EMBL" id="HBIX01003959">
    <property type="protein sequence ID" value="CAE0710360.1"/>
    <property type="molecule type" value="Transcribed_RNA"/>
</dbReference>
<evidence type="ECO:0000256" key="1">
    <source>
        <dbReference type="SAM" id="SignalP"/>
    </source>
</evidence>
<feature type="chain" id="PRO_5030979106" evidence="1">
    <location>
        <begin position="25"/>
        <end position="446"/>
    </location>
</feature>
<protein>
    <submittedName>
        <fullName evidence="2">Uncharacterized protein</fullName>
    </submittedName>
</protein>
<sequence>MKLSTNILTQALCLVGTLSHTAFAAGEFRDDVHVLMYETDGKSEGQPNSPLHFFKERSQVAKLKTTVYGNYLEHRGFGDKYQTLRPLLEIIDEETLIILSDARDVALNIPEDEDMAVAAVDHFIENFKRITETSPNAVVVSAEAQCCVSAMSHAHPSEYFDPVTGERNKRACSSGMDDCRWSENKNIYSWVTFMHQRRFNATGMEGHGDVYLNAGLIAGYPKDLIKLLDTMDIEPYEDDQAILTGLMYRYPEMIVLDYGQEMFGNSQWPQGPEDGCVFEGHGSQSPLIHLETQTQPLLIHTPGKLYACLDLIIEALGGRSQHRYHPTTRKLMTGRLSLAAQLGFGGASGAISIEDKIDGEESVVEEDVEVEAEEGDVEEEIVKEEIVEEVEEKNLGGIEPDEVEPANYGYGATNYGRYGNDGYDVTNYGNYGYGSTNYGQYGSYGQ</sequence>
<organism evidence="2">
    <name type="scientific">Pseudo-nitzschia australis</name>
    <dbReference type="NCBI Taxonomy" id="44445"/>
    <lineage>
        <taxon>Eukaryota</taxon>
        <taxon>Sar</taxon>
        <taxon>Stramenopiles</taxon>
        <taxon>Ochrophyta</taxon>
        <taxon>Bacillariophyta</taxon>
        <taxon>Bacillariophyceae</taxon>
        <taxon>Bacillariophycidae</taxon>
        <taxon>Bacillariales</taxon>
        <taxon>Bacillariaceae</taxon>
        <taxon>Pseudo-nitzschia</taxon>
    </lineage>
</organism>
<name>A0A7S4ABQ8_9STRA</name>